<gene>
    <name evidence="1" type="ORF">HPB50_024894</name>
</gene>
<protein>
    <submittedName>
        <fullName evidence="1">Uncharacterized protein</fullName>
    </submittedName>
</protein>
<dbReference type="Proteomes" id="UP000821845">
    <property type="component" value="Chromosome 1"/>
</dbReference>
<evidence type="ECO:0000313" key="1">
    <source>
        <dbReference type="EMBL" id="KAH6948493.1"/>
    </source>
</evidence>
<keyword evidence="2" id="KW-1185">Reference proteome</keyword>
<proteinExistence type="predicted"/>
<evidence type="ECO:0000313" key="2">
    <source>
        <dbReference type="Proteomes" id="UP000821845"/>
    </source>
</evidence>
<comment type="caution">
    <text evidence="1">The sequence shown here is derived from an EMBL/GenBank/DDBJ whole genome shotgun (WGS) entry which is preliminary data.</text>
</comment>
<reference evidence="1" key="1">
    <citation type="submission" date="2020-05" db="EMBL/GenBank/DDBJ databases">
        <title>Large-scale comparative analyses of tick genomes elucidate their genetic diversity and vector capacities.</title>
        <authorList>
            <person name="Jia N."/>
            <person name="Wang J."/>
            <person name="Shi W."/>
            <person name="Du L."/>
            <person name="Sun Y."/>
            <person name="Zhan W."/>
            <person name="Jiang J."/>
            <person name="Wang Q."/>
            <person name="Zhang B."/>
            <person name="Ji P."/>
            <person name="Sakyi L.B."/>
            <person name="Cui X."/>
            <person name="Yuan T."/>
            <person name="Jiang B."/>
            <person name="Yang W."/>
            <person name="Lam T.T.-Y."/>
            <person name="Chang Q."/>
            <person name="Ding S."/>
            <person name="Wang X."/>
            <person name="Zhu J."/>
            <person name="Ruan X."/>
            <person name="Zhao L."/>
            <person name="Wei J."/>
            <person name="Que T."/>
            <person name="Du C."/>
            <person name="Cheng J."/>
            <person name="Dai P."/>
            <person name="Han X."/>
            <person name="Huang E."/>
            <person name="Gao Y."/>
            <person name="Liu J."/>
            <person name="Shao H."/>
            <person name="Ye R."/>
            <person name="Li L."/>
            <person name="Wei W."/>
            <person name="Wang X."/>
            <person name="Wang C."/>
            <person name="Yang T."/>
            <person name="Huo Q."/>
            <person name="Li W."/>
            <person name="Guo W."/>
            <person name="Chen H."/>
            <person name="Zhou L."/>
            <person name="Ni X."/>
            <person name="Tian J."/>
            <person name="Zhou Y."/>
            <person name="Sheng Y."/>
            <person name="Liu T."/>
            <person name="Pan Y."/>
            <person name="Xia L."/>
            <person name="Li J."/>
            <person name="Zhao F."/>
            <person name="Cao W."/>
        </authorList>
    </citation>
    <scope>NUCLEOTIDE SEQUENCE</scope>
    <source>
        <strain evidence="1">Hyas-2018</strain>
    </source>
</reference>
<accession>A0ACB7TN62</accession>
<sequence length="298" mass="33185">MFATPDRRPAFGGMAAFAAIIIFGVIIGVQTTLSGYPPTMLPLYAERSRVMAMVQDVVMRPYTHAGPFTVGMCTAYMIFKYPTTRITKVVQGTLWLSSALCMALSLFSTWKWNRNVEASDLETLIYSSLHRTGWALGLAWTVYACLTDRCALVNQVLSWKAWLPLSRLTYGVYLAHPVVLDFQMWTIRERIFGSHLSMLYLFSGNLAISMGVAVIFYLAFEAPFRKLCKDFIEKLLGCSLRAPSPADTTPPTNSSHCSSIIKKEQPCRNSTTANNTLDMPVRNGDVPQEKIGDASVHL</sequence>
<organism evidence="1 2">
    <name type="scientific">Hyalomma asiaticum</name>
    <name type="common">Tick</name>
    <dbReference type="NCBI Taxonomy" id="266040"/>
    <lineage>
        <taxon>Eukaryota</taxon>
        <taxon>Metazoa</taxon>
        <taxon>Ecdysozoa</taxon>
        <taxon>Arthropoda</taxon>
        <taxon>Chelicerata</taxon>
        <taxon>Arachnida</taxon>
        <taxon>Acari</taxon>
        <taxon>Parasitiformes</taxon>
        <taxon>Ixodida</taxon>
        <taxon>Ixodoidea</taxon>
        <taxon>Ixodidae</taxon>
        <taxon>Hyalomminae</taxon>
        <taxon>Hyalomma</taxon>
    </lineage>
</organism>
<name>A0ACB7TN62_HYAAI</name>
<dbReference type="EMBL" id="CM023481">
    <property type="protein sequence ID" value="KAH6948493.1"/>
    <property type="molecule type" value="Genomic_DNA"/>
</dbReference>